<evidence type="ECO:0000313" key="5">
    <source>
        <dbReference type="Proteomes" id="UP000663860"/>
    </source>
</evidence>
<protein>
    <submittedName>
        <fullName evidence="3">Uncharacterized protein</fullName>
    </submittedName>
</protein>
<dbReference type="Proteomes" id="UP000663868">
    <property type="component" value="Unassembled WGS sequence"/>
</dbReference>
<proteinExistence type="predicted"/>
<keyword evidence="2" id="KW-1133">Transmembrane helix</keyword>
<dbReference type="PRINTS" id="PR00081">
    <property type="entry name" value="GDHRDH"/>
</dbReference>
<organism evidence="3 5">
    <name type="scientific">Adineta steineri</name>
    <dbReference type="NCBI Taxonomy" id="433720"/>
    <lineage>
        <taxon>Eukaryota</taxon>
        <taxon>Metazoa</taxon>
        <taxon>Spiralia</taxon>
        <taxon>Gnathifera</taxon>
        <taxon>Rotifera</taxon>
        <taxon>Eurotatoria</taxon>
        <taxon>Bdelloidea</taxon>
        <taxon>Adinetida</taxon>
        <taxon>Adinetidae</taxon>
        <taxon>Adineta</taxon>
    </lineage>
</organism>
<dbReference type="Gene3D" id="3.40.50.720">
    <property type="entry name" value="NAD(P)-binding Rossmann-like Domain"/>
    <property type="match status" value="1"/>
</dbReference>
<dbReference type="Pfam" id="PF00106">
    <property type="entry name" value="adh_short"/>
    <property type="match status" value="1"/>
</dbReference>
<dbReference type="InterPro" id="IPR002347">
    <property type="entry name" value="SDR_fam"/>
</dbReference>
<dbReference type="PANTHER" id="PTHR43157">
    <property type="entry name" value="PHOSPHATIDYLINOSITOL-GLYCAN BIOSYNTHESIS CLASS F PROTEIN-RELATED"/>
    <property type="match status" value="1"/>
</dbReference>
<keyword evidence="2" id="KW-0812">Transmembrane</keyword>
<dbReference type="AlphaFoldDB" id="A0A815G1B6"/>
<dbReference type="GO" id="GO:0016491">
    <property type="term" value="F:oxidoreductase activity"/>
    <property type="evidence" value="ECO:0007669"/>
    <property type="project" value="UniProtKB-KW"/>
</dbReference>
<evidence type="ECO:0000256" key="2">
    <source>
        <dbReference type="SAM" id="Phobius"/>
    </source>
</evidence>
<evidence type="ECO:0000313" key="3">
    <source>
        <dbReference type="EMBL" id="CAF1332640.1"/>
    </source>
</evidence>
<accession>A0A815G1B6</accession>
<sequence>MRHKTVLITGGNAGIGYETAKELLRRGARVIIACRNINKGLQSLTKLHLETKCKQDSIRLMECDLSSFESVRKFAKLYNAKEDRLDVLICNTGLIYSPNIYTKDGLNSIMQTNYLGHFLLTNLLLDKLKQCRSSRIINVSSSAHKYPPTNKGITALVNFKSDAIWGSYGPSKACQILSSYKLKQDLLDHGVDVFTLNPGWIWTSFRDSLHSALGTWLFVIVYPLLIIAKFIFGKTPLTGARTTVYCAVEPSLKDSYVLYFENCAPAKPSSLCTNSESAEYLWKLSCEAVGL</sequence>
<comment type="caution">
    <text evidence="3">The sequence shown here is derived from an EMBL/GenBank/DDBJ whole genome shotgun (WGS) entry which is preliminary data.</text>
</comment>
<feature type="transmembrane region" description="Helical" evidence="2">
    <location>
        <begin position="213"/>
        <end position="232"/>
    </location>
</feature>
<dbReference type="PANTHER" id="PTHR43157:SF31">
    <property type="entry name" value="PHOSPHATIDYLINOSITOL-GLYCAN BIOSYNTHESIS CLASS F PROTEIN"/>
    <property type="match status" value="1"/>
</dbReference>
<keyword evidence="2" id="KW-0472">Membrane</keyword>
<dbReference type="InterPro" id="IPR036291">
    <property type="entry name" value="NAD(P)-bd_dom_sf"/>
</dbReference>
<gene>
    <name evidence="3" type="ORF">IZO911_LOCUS35776</name>
    <name evidence="4" type="ORF">KXQ929_LOCUS25675</name>
</gene>
<dbReference type="SUPFAM" id="SSF51735">
    <property type="entry name" value="NAD(P)-binding Rossmann-fold domains"/>
    <property type="match status" value="1"/>
</dbReference>
<reference evidence="3" key="1">
    <citation type="submission" date="2021-02" db="EMBL/GenBank/DDBJ databases">
        <authorList>
            <person name="Nowell W R."/>
        </authorList>
    </citation>
    <scope>NUCLEOTIDE SEQUENCE</scope>
</reference>
<evidence type="ECO:0000313" key="4">
    <source>
        <dbReference type="EMBL" id="CAF3952154.1"/>
    </source>
</evidence>
<dbReference type="EMBL" id="CAJOBB010002246">
    <property type="protein sequence ID" value="CAF3952154.1"/>
    <property type="molecule type" value="Genomic_DNA"/>
</dbReference>
<dbReference type="EMBL" id="CAJNOE010000782">
    <property type="protein sequence ID" value="CAF1332640.1"/>
    <property type="molecule type" value="Genomic_DNA"/>
</dbReference>
<evidence type="ECO:0000256" key="1">
    <source>
        <dbReference type="ARBA" id="ARBA00023002"/>
    </source>
</evidence>
<name>A0A815G1B6_9BILA</name>
<dbReference type="Proteomes" id="UP000663860">
    <property type="component" value="Unassembled WGS sequence"/>
</dbReference>
<keyword evidence="1" id="KW-0560">Oxidoreductase</keyword>